<dbReference type="OrthoDB" id="8552614at2"/>
<evidence type="ECO:0000313" key="2">
    <source>
        <dbReference type="Proteomes" id="UP000238762"/>
    </source>
</evidence>
<organism evidence="1 2">
    <name type="scientific">Merismopedia glauca CCAP 1448/3</name>
    <dbReference type="NCBI Taxonomy" id="1296344"/>
    <lineage>
        <taxon>Bacteria</taxon>
        <taxon>Bacillati</taxon>
        <taxon>Cyanobacteriota</taxon>
        <taxon>Cyanophyceae</taxon>
        <taxon>Synechococcales</taxon>
        <taxon>Merismopediaceae</taxon>
        <taxon>Merismopedia</taxon>
    </lineage>
</organism>
<gene>
    <name evidence="1" type="ORF">C7B64_04690</name>
</gene>
<dbReference type="EMBL" id="PVWJ01000015">
    <property type="protein sequence ID" value="PSB04261.1"/>
    <property type="molecule type" value="Genomic_DNA"/>
</dbReference>
<reference evidence="1 2" key="1">
    <citation type="submission" date="2018-02" db="EMBL/GenBank/DDBJ databases">
        <authorList>
            <person name="Cohen D.B."/>
            <person name="Kent A.D."/>
        </authorList>
    </citation>
    <scope>NUCLEOTIDE SEQUENCE [LARGE SCALE GENOMIC DNA]</scope>
    <source>
        <strain evidence="1 2">CCAP 1448/3</strain>
    </source>
</reference>
<comment type="caution">
    <text evidence="1">The sequence shown here is derived from an EMBL/GenBank/DDBJ whole genome shotgun (WGS) entry which is preliminary data.</text>
</comment>
<keyword evidence="2" id="KW-1185">Reference proteome</keyword>
<evidence type="ECO:0000313" key="1">
    <source>
        <dbReference type="EMBL" id="PSB04261.1"/>
    </source>
</evidence>
<protein>
    <submittedName>
        <fullName evidence="1">Uncharacterized protein</fullName>
    </submittedName>
</protein>
<dbReference type="RefSeq" id="WP_106287494.1">
    <property type="nucleotide sequence ID" value="NZ_CAWNTC010000200.1"/>
</dbReference>
<reference evidence="1 2" key="2">
    <citation type="submission" date="2018-03" db="EMBL/GenBank/DDBJ databases">
        <title>The ancient ancestry and fast evolution of plastids.</title>
        <authorList>
            <person name="Moore K.R."/>
            <person name="Magnabosco C."/>
            <person name="Momper L."/>
            <person name="Gold D.A."/>
            <person name="Bosak T."/>
            <person name="Fournier G.P."/>
        </authorList>
    </citation>
    <scope>NUCLEOTIDE SEQUENCE [LARGE SCALE GENOMIC DNA]</scope>
    <source>
        <strain evidence="1 2">CCAP 1448/3</strain>
    </source>
</reference>
<dbReference type="AlphaFoldDB" id="A0A2T1C7M7"/>
<sequence>MLYGPLYRIETDPTAIKLQIQSKEIWGKVPRNYLQSINPQVKAYTRWIGGQGSRGIKFMTDVPPDPGTPPHLALWSGDRSGVYTEGDYAKIRVTEICYYP</sequence>
<accession>A0A2T1C7M7</accession>
<name>A0A2T1C7M7_9CYAN</name>
<dbReference type="Proteomes" id="UP000238762">
    <property type="component" value="Unassembled WGS sequence"/>
</dbReference>
<proteinExistence type="predicted"/>